<protein>
    <submittedName>
        <fullName evidence="1">Uncharacterized protein</fullName>
    </submittedName>
</protein>
<sequence>FIKWILYSAQLEILVGCWRFQKQDGVYLWRHCRLWRPVKFNITIVFSRDFKRTKEGGRKIFCDLLIFNKTLVSLAQTIVERFSLGYSWGNVSYLLHHLEEAPHIGICLRNRKQIE</sequence>
<organism evidence="1">
    <name type="scientific">Lepeophtheirus salmonis</name>
    <name type="common">Salmon louse</name>
    <name type="synonym">Caligus salmonis</name>
    <dbReference type="NCBI Taxonomy" id="72036"/>
    <lineage>
        <taxon>Eukaryota</taxon>
        <taxon>Metazoa</taxon>
        <taxon>Ecdysozoa</taxon>
        <taxon>Arthropoda</taxon>
        <taxon>Crustacea</taxon>
        <taxon>Multicrustacea</taxon>
        <taxon>Hexanauplia</taxon>
        <taxon>Copepoda</taxon>
        <taxon>Siphonostomatoida</taxon>
        <taxon>Caligidae</taxon>
        <taxon>Lepeophtheirus</taxon>
    </lineage>
</organism>
<reference evidence="1" key="1">
    <citation type="submission" date="2014-05" db="EMBL/GenBank/DDBJ databases">
        <authorList>
            <person name="Chronopoulou M."/>
        </authorList>
    </citation>
    <scope>NUCLEOTIDE SEQUENCE</scope>
    <source>
        <tissue evidence="1">Whole organism</tissue>
    </source>
</reference>
<evidence type="ECO:0000313" key="1">
    <source>
        <dbReference type="EMBL" id="CDW23469.1"/>
    </source>
</evidence>
<dbReference type="AlphaFoldDB" id="A0A0K2TBM3"/>
<accession>A0A0K2TBM3</accession>
<name>A0A0K2TBM3_LEPSM</name>
<feature type="non-terminal residue" evidence="1">
    <location>
        <position position="1"/>
    </location>
</feature>
<dbReference type="EMBL" id="HACA01006108">
    <property type="protein sequence ID" value="CDW23469.1"/>
    <property type="molecule type" value="Transcribed_RNA"/>
</dbReference>
<proteinExistence type="predicted"/>